<reference evidence="2" key="2">
    <citation type="submission" date="2021-04" db="EMBL/GenBank/DDBJ databases">
        <authorList>
            <person name="Gilroy R."/>
        </authorList>
    </citation>
    <scope>NUCLEOTIDE SEQUENCE</scope>
    <source>
        <strain evidence="2">MalCec1-1739</strain>
    </source>
</reference>
<sequence>MFKVIGVMFLGIGLGYALRRLPLSALMGRTVQPTIYLLLALLGVSVGADGYLMSHFLQLGGQALLLAVAGIAGSIAAVMLLTGCRKRGGGR</sequence>
<reference evidence="2" key="1">
    <citation type="journal article" date="2021" name="PeerJ">
        <title>Extensive microbial diversity within the chicken gut microbiome revealed by metagenomics and culture.</title>
        <authorList>
            <person name="Gilroy R."/>
            <person name="Ravi A."/>
            <person name="Getino M."/>
            <person name="Pursley I."/>
            <person name="Horton D.L."/>
            <person name="Alikhan N.F."/>
            <person name="Baker D."/>
            <person name="Gharbi K."/>
            <person name="Hall N."/>
            <person name="Watson M."/>
            <person name="Adriaenssens E.M."/>
            <person name="Foster-Nyarko E."/>
            <person name="Jarju S."/>
            <person name="Secka A."/>
            <person name="Antonio M."/>
            <person name="Oren A."/>
            <person name="Chaudhuri R.R."/>
            <person name="La Ragione R."/>
            <person name="Hildebrand F."/>
            <person name="Pallen M.J."/>
        </authorList>
    </citation>
    <scope>NUCLEOTIDE SEQUENCE</scope>
    <source>
        <strain evidence="2">MalCec1-1739</strain>
    </source>
</reference>
<keyword evidence="1" id="KW-1133">Transmembrane helix</keyword>
<evidence type="ECO:0000256" key="1">
    <source>
        <dbReference type="SAM" id="Phobius"/>
    </source>
</evidence>
<name>A0A9D2ZUC8_9BACT</name>
<organism evidence="2 3">
    <name type="scientific">Candidatus Avibacteroides avistercoris</name>
    <dbReference type="NCBI Taxonomy" id="2840690"/>
    <lineage>
        <taxon>Bacteria</taxon>
        <taxon>Pseudomonadati</taxon>
        <taxon>Bacteroidota</taxon>
        <taxon>Bacteroidia</taxon>
        <taxon>Bacteroidales</taxon>
        <taxon>Bacteroidaceae</taxon>
        <taxon>Bacteroidaceae incertae sedis</taxon>
        <taxon>Candidatus Avibacteroides</taxon>
    </lineage>
</organism>
<dbReference type="Pfam" id="PF03956">
    <property type="entry name" value="Lys_export"/>
    <property type="match status" value="1"/>
</dbReference>
<feature type="transmembrane region" description="Helical" evidence="1">
    <location>
        <begin position="64"/>
        <end position="83"/>
    </location>
</feature>
<comment type="caution">
    <text evidence="2">The sequence shown here is derived from an EMBL/GenBank/DDBJ whole genome shotgun (WGS) entry which is preliminary data.</text>
</comment>
<accession>A0A9D2ZUC8</accession>
<evidence type="ECO:0000313" key="2">
    <source>
        <dbReference type="EMBL" id="HJD52942.1"/>
    </source>
</evidence>
<gene>
    <name evidence="2" type="ORF">IAA93_04360</name>
</gene>
<dbReference type="Proteomes" id="UP000787625">
    <property type="component" value="Unassembled WGS sequence"/>
</dbReference>
<evidence type="ECO:0000313" key="3">
    <source>
        <dbReference type="Proteomes" id="UP000787625"/>
    </source>
</evidence>
<protein>
    <submittedName>
        <fullName evidence="2">LysO family transporter</fullName>
    </submittedName>
</protein>
<dbReference type="EMBL" id="DWUP01000089">
    <property type="protein sequence ID" value="HJD52942.1"/>
    <property type="molecule type" value="Genomic_DNA"/>
</dbReference>
<dbReference type="AlphaFoldDB" id="A0A9D2ZUC8"/>
<keyword evidence="1" id="KW-0472">Membrane</keyword>
<dbReference type="GO" id="GO:0015661">
    <property type="term" value="F:L-lysine efflux transmembrane transporter activity"/>
    <property type="evidence" value="ECO:0007669"/>
    <property type="project" value="InterPro"/>
</dbReference>
<feature type="transmembrane region" description="Helical" evidence="1">
    <location>
        <begin position="35"/>
        <end position="52"/>
    </location>
</feature>
<keyword evidence="1" id="KW-0812">Transmembrane</keyword>
<proteinExistence type="predicted"/>
<dbReference type="InterPro" id="IPR005642">
    <property type="entry name" value="LysO"/>
</dbReference>